<reference evidence="1" key="1">
    <citation type="journal article" date="2023" name="Mol. Phylogenet. Evol.">
        <title>Genome-scale phylogeny and comparative genomics of the fungal order Sordariales.</title>
        <authorList>
            <person name="Hensen N."/>
            <person name="Bonometti L."/>
            <person name="Westerberg I."/>
            <person name="Brannstrom I.O."/>
            <person name="Guillou S."/>
            <person name="Cros-Aarteil S."/>
            <person name="Calhoun S."/>
            <person name="Haridas S."/>
            <person name="Kuo A."/>
            <person name="Mondo S."/>
            <person name="Pangilinan J."/>
            <person name="Riley R."/>
            <person name="LaButti K."/>
            <person name="Andreopoulos B."/>
            <person name="Lipzen A."/>
            <person name="Chen C."/>
            <person name="Yan M."/>
            <person name="Daum C."/>
            <person name="Ng V."/>
            <person name="Clum A."/>
            <person name="Steindorff A."/>
            <person name="Ohm R.A."/>
            <person name="Martin F."/>
            <person name="Silar P."/>
            <person name="Natvig D.O."/>
            <person name="Lalanne C."/>
            <person name="Gautier V."/>
            <person name="Ament-Velasquez S.L."/>
            <person name="Kruys A."/>
            <person name="Hutchinson M.I."/>
            <person name="Powell A.J."/>
            <person name="Barry K."/>
            <person name="Miller A.N."/>
            <person name="Grigoriev I.V."/>
            <person name="Debuchy R."/>
            <person name="Gladieux P."/>
            <person name="Hiltunen Thoren M."/>
            <person name="Johannesson H."/>
        </authorList>
    </citation>
    <scope>NUCLEOTIDE SEQUENCE</scope>
    <source>
        <strain evidence="1">PSN293</strain>
    </source>
</reference>
<protein>
    <submittedName>
        <fullName evidence="1">Uncharacterized protein</fullName>
    </submittedName>
</protein>
<evidence type="ECO:0000313" key="2">
    <source>
        <dbReference type="Proteomes" id="UP001301769"/>
    </source>
</evidence>
<name>A0AAN6Y5Y6_9PEZI</name>
<evidence type="ECO:0000313" key="1">
    <source>
        <dbReference type="EMBL" id="KAK4213244.1"/>
    </source>
</evidence>
<dbReference type="Proteomes" id="UP001301769">
    <property type="component" value="Unassembled WGS sequence"/>
</dbReference>
<accession>A0AAN6Y5Y6</accession>
<gene>
    <name evidence="1" type="ORF">QBC37DRAFT_483202</name>
</gene>
<comment type="caution">
    <text evidence="1">The sequence shown here is derived from an EMBL/GenBank/DDBJ whole genome shotgun (WGS) entry which is preliminary data.</text>
</comment>
<proteinExistence type="predicted"/>
<keyword evidence="2" id="KW-1185">Reference proteome</keyword>
<dbReference type="EMBL" id="MU858112">
    <property type="protein sequence ID" value="KAK4213244.1"/>
    <property type="molecule type" value="Genomic_DNA"/>
</dbReference>
<sequence length="261" mass="28578">MLINYYSVHQSSFGEDSEGNGFKVRMSIVLPDVSTLLNPSWGKGYFNLQAGYFTNSFIVHPVWYLQYITLARLVRTGAPPGLPLEVFCMDSTSAVLNPWIARGLLFSASVVPLPYYGLLSIMAAISAVNFLQFGTHVLYLWGTTYGGQVRIYERIIHMYSILAAAEKNITLLHPTSTDNFSPSALVNWENCNFNIAAIWFDGIDSGSPGLPLGISSYSTTVVLSGENGQSASSSSSSAVTAGCFQFYEYSKCDARLAIFFV</sequence>
<dbReference type="AlphaFoldDB" id="A0AAN6Y5Y6"/>
<reference evidence="1" key="2">
    <citation type="submission" date="2023-05" db="EMBL/GenBank/DDBJ databases">
        <authorList>
            <consortium name="Lawrence Berkeley National Laboratory"/>
            <person name="Steindorff A."/>
            <person name="Hensen N."/>
            <person name="Bonometti L."/>
            <person name="Westerberg I."/>
            <person name="Brannstrom I.O."/>
            <person name="Guillou S."/>
            <person name="Cros-Aarteil S."/>
            <person name="Calhoun S."/>
            <person name="Haridas S."/>
            <person name="Kuo A."/>
            <person name="Mondo S."/>
            <person name="Pangilinan J."/>
            <person name="Riley R."/>
            <person name="Labutti K."/>
            <person name="Andreopoulos B."/>
            <person name="Lipzen A."/>
            <person name="Chen C."/>
            <person name="Yanf M."/>
            <person name="Daum C."/>
            <person name="Ng V."/>
            <person name="Clum A."/>
            <person name="Ohm R."/>
            <person name="Martin F."/>
            <person name="Silar P."/>
            <person name="Natvig D."/>
            <person name="Lalanne C."/>
            <person name="Gautier V."/>
            <person name="Ament-Velasquez S.L."/>
            <person name="Kruys A."/>
            <person name="Hutchinson M.I."/>
            <person name="Powell A.J."/>
            <person name="Barry K."/>
            <person name="Miller A.N."/>
            <person name="Grigoriev I.V."/>
            <person name="Debuchy R."/>
            <person name="Gladieux P."/>
            <person name="Thoren M.H."/>
            <person name="Johannesson H."/>
        </authorList>
    </citation>
    <scope>NUCLEOTIDE SEQUENCE</scope>
    <source>
        <strain evidence="1">PSN293</strain>
    </source>
</reference>
<organism evidence="1 2">
    <name type="scientific">Rhypophila decipiens</name>
    <dbReference type="NCBI Taxonomy" id="261697"/>
    <lineage>
        <taxon>Eukaryota</taxon>
        <taxon>Fungi</taxon>
        <taxon>Dikarya</taxon>
        <taxon>Ascomycota</taxon>
        <taxon>Pezizomycotina</taxon>
        <taxon>Sordariomycetes</taxon>
        <taxon>Sordariomycetidae</taxon>
        <taxon>Sordariales</taxon>
        <taxon>Naviculisporaceae</taxon>
        <taxon>Rhypophila</taxon>
    </lineage>
</organism>